<evidence type="ECO:0000313" key="2">
    <source>
        <dbReference type="EMBL" id="GHO92646.1"/>
    </source>
</evidence>
<dbReference type="EMBL" id="BNJK01000001">
    <property type="protein sequence ID" value="GHO92646.1"/>
    <property type="molecule type" value="Genomic_DNA"/>
</dbReference>
<dbReference type="Pfam" id="PF01042">
    <property type="entry name" value="Ribonuc_L-PSP"/>
    <property type="match status" value="1"/>
</dbReference>
<keyword evidence="3" id="KW-1185">Reference proteome</keyword>
<dbReference type="PANTHER" id="PTHR11803:SF39">
    <property type="entry name" value="2-IMINOBUTANOATE_2-IMINOPROPANOATE DEAMINASE"/>
    <property type="match status" value="1"/>
</dbReference>
<dbReference type="Gene3D" id="3.30.1330.40">
    <property type="entry name" value="RutC-like"/>
    <property type="match status" value="1"/>
</dbReference>
<dbReference type="GO" id="GO:0005829">
    <property type="term" value="C:cytosol"/>
    <property type="evidence" value="ECO:0007669"/>
    <property type="project" value="TreeGrafter"/>
</dbReference>
<dbReference type="PANTHER" id="PTHR11803">
    <property type="entry name" value="2-IMINOBUTANOATE/2-IMINOPROPANOATE DEAMINASE RIDA"/>
    <property type="match status" value="1"/>
</dbReference>
<reference evidence="2" key="1">
    <citation type="submission" date="2020-10" db="EMBL/GenBank/DDBJ databases">
        <title>Taxonomic study of unclassified bacteria belonging to the class Ktedonobacteria.</title>
        <authorList>
            <person name="Yabe S."/>
            <person name="Wang C.M."/>
            <person name="Zheng Y."/>
            <person name="Sakai Y."/>
            <person name="Cavaletti L."/>
            <person name="Monciardini P."/>
            <person name="Donadio S."/>
        </authorList>
    </citation>
    <scope>NUCLEOTIDE SEQUENCE</scope>
    <source>
        <strain evidence="2">ID150040</strain>
    </source>
</reference>
<proteinExistence type="inferred from homology"/>
<dbReference type="GO" id="GO:0019239">
    <property type="term" value="F:deaminase activity"/>
    <property type="evidence" value="ECO:0007669"/>
    <property type="project" value="TreeGrafter"/>
</dbReference>
<dbReference type="RefSeq" id="WP_220203466.1">
    <property type="nucleotide sequence ID" value="NZ_BNJK01000001.1"/>
</dbReference>
<comment type="similarity">
    <text evidence="1">Belongs to the RutC family.</text>
</comment>
<dbReference type="InterPro" id="IPR006056">
    <property type="entry name" value="RidA"/>
</dbReference>
<dbReference type="NCBIfam" id="TIGR00004">
    <property type="entry name" value="Rid family detoxifying hydrolase"/>
    <property type="match status" value="1"/>
</dbReference>
<dbReference type="AlphaFoldDB" id="A0A8J3INM2"/>
<evidence type="ECO:0000313" key="3">
    <source>
        <dbReference type="Proteomes" id="UP000597444"/>
    </source>
</evidence>
<sequence length="128" mass="13768">MERTQISTPKAPAAIGPYCQGVRYGQFIYTSGQIPLDPTSGEIVGEDIATQTHRVLQNLQAVLNQAGSSLSNVVKTTVFLTSMSDFQAMNAVYATYFNETLPARTTVAVADLPRKALVEIECVALVEG</sequence>
<dbReference type="Proteomes" id="UP000597444">
    <property type="component" value="Unassembled WGS sequence"/>
</dbReference>
<dbReference type="FunFam" id="3.30.1330.40:FF:000001">
    <property type="entry name" value="L-PSP family endoribonuclease"/>
    <property type="match status" value="1"/>
</dbReference>
<name>A0A8J3INM2_9CHLR</name>
<evidence type="ECO:0000256" key="1">
    <source>
        <dbReference type="ARBA" id="ARBA00010552"/>
    </source>
</evidence>
<gene>
    <name evidence="2" type="ORF">KSF_026940</name>
</gene>
<dbReference type="CDD" id="cd00448">
    <property type="entry name" value="YjgF_YER057c_UK114_family"/>
    <property type="match status" value="1"/>
</dbReference>
<dbReference type="InterPro" id="IPR006175">
    <property type="entry name" value="YjgF/YER057c/UK114"/>
</dbReference>
<comment type="caution">
    <text evidence="2">The sequence shown here is derived from an EMBL/GenBank/DDBJ whole genome shotgun (WGS) entry which is preliminary data.</text>
</comment>
<dbReference type="SUPFAM" id="SSF55298">
    <property type="entry name" value="YjgF-like"/>
    <property type="match status" value="1"/>
</dbReference>
<protein>
    <submittedName>
        <fullName evidence="2">Reactive intermediate/imine deaminase</fullName>
    </submittedName>
</protein>
<accession>A0A8J3INM2</accession>
<organism evidence="2 3">
    <name type="scientific">Reticulibacter mediterranei</name>
    <dbReference type="NCBI Taxonomy" id="2778369"/>
    <lineage>
        <taxon>Bacteria</taxon>
        <taxon>Bacillati</taxon>
        <taxon>Chloroflexota</taxon>
        <taxon>Ktedonobacteria</taxon>
        <taxon>Ktedonobacterales</taxon>
        <taxon>Reticulibacteraceae</taxon>
        <taxon>Reticulibacter</taxon>
    </lineage>
</organism>
<dbReference type="InterPro" id="IPR035959">
    <property type="entry name" value="RutC-like_sf"/>
</dbReference>